<gene>
    <name evidence="2" type="ORF">SAMD00023353_1801290</name>
</gene>
<name>A0A1W2TE56_ROSNE</name>
<feature type="compositionally biased region" description="Low complexity" evidence="1">
    <location>
        <begin position="53"/>
        <end position="67"/>
    </location>
</feature>
<dbReference type="EMBL" id="DF977463">
    <property type="protein sequence ID" value="GAP86283.1"/>
    <property type="molecule type" value="Genomic_DNA"/>
</dbReference>
<feature type="compositionally biased region" description="Polar residues" evidence="1">
    <location>
        <begin position="264"/>
        <end position="278"/>
    </location>
</feature>
<feature type="region of interest" description="Disordered" evidence="1">
    <location>
        <begin position="320"/>
        <end position="371"/>
    </location>
</feature>
<feature type="compositionally biased region" description="Low complexity" evidence="1">
    <location>
        <begin position="231"/>
        <end position="249"/>
    </location>
</feature>
<reference evidence="2" key="1">
    <citation type="submission" date="2016-03" db="EMBL/GenBank/DDBJ databases">
        <title>Draft genome sequence of Rosellinia necatrix.</title>
        <authorList>
            <person name="Kanematsu S."/>
        </authorList>
    </citation>
    <scope>NUCLEOTIDE SEQUENCE [LARGE SCALE GENOMIC DNA]</scope>
    <source>
        <strain evidence="2">W97</strain>
    </source>
</reference>
<feature type="region of interest" description="Disordered" evidence="1">
    <location>
        <begin position="24"/>
        <end position="158"/>
    </location>
</feature>
<feature type="region of interest" description="Disordered" evidence="1">
    <location>
        <begin position="193"/>
        <end position="280"/>
    </location>
</feature>
<dbReference type="Proteomes" id="UP000054516">
    <property type="component" value="Unassembled WGS sequence"/>
</dbReference>
<keyword evidence="3" id="KW-1185">Reference proteome</keyword>
<evidence type="ECO:0000256" key="1">
    <source>
        <dbReference type="SAM" id="MobiDB-lite"/>
    </source>
</evidence>
<feature type="compositionally biased region" description="Polar residues" evidence="1">
    <location>
        <begin position="212"/>
        <end position="222"/>
    </location>
</feature>
<evidence type="ECO:0000313" key="3">
    <source>
        <dbReference type="Proteomes" id="UP000054516"/>
    </source>
</evidence>
<feature type="compositionally biased region" description="Basic residues" evidence="1">
    <location>
        <begin position="93"/>
        <end position="105"/>
    </location>
</feature>
<feature type="compositionally biased region" description="Polar residues" evidence="1">
    <location>
        <begin position="68"/>
        <end position="78"/>
    </location>
</feature>
<feature type="compositionally biased region" description="Low complexity" evidence="1">
    <location>
        <begin position="24"/>
        <end position="45"/>
    </location>
</feature>
<dbReference type="PANTHER" id="PTHR39610:SF2">
    <property type="entry name" value="BZIP DOMAIN-CONTAINING PROTEIN"/>
    <property type="match status" value="1"/>
</dbReference>
<evidence type="ECO:0000313" key="2">
    <source>
        <dbReference type="EMBL" id="GAP86283.1"/>
    </source>
</evidence>
<dbReference type="OrthoDB" id="5407781at2759"/>
<dbReference type="OMA" id="IFATADP"/>
<organism evidence="2">
    <name type="scientific">Rosellinia necatrix</name>
    <name type="common">White root-rot fungus</name>
    <dbReference type="NCBI Taxonomy" id="77044"/>
    <lineage>
        <taxon>Eukaryota</taxon>
        <taxon>Fungi</taxon>
        <taxon>Dikarya</taxon>
        <taxon>Ascomycota</taxon>
        <taxon>Pezizomycotina</taxon>
        <taxon>Sordariomycetes</taxon>
        <taxon>Xylariomycetidae</taxon>
        <taxon>Xylariales</taxon>
        <taxon>Xylariaceae</taxon>
        <taxon>Rosellinia</taxon>
    </lineage>
</organism>
<feature type="compositionally biased region" description="Low complexity" evidence="1">
    <location>
        <begin position="137"/>
        <end position="149"/>
    </location>
</feature>
<sequence>MAPDLNSLPPSSPVAIAFRTMANGGTNTTTAANTNTSADINTSASPSGEPAMRRGSPSPSPRSTSLSLQAAATVNASLQHEPGRRSSIGSLSRQRHSPQASRRRSTVLMNLQLNDPALPAPGEMVSDGGGNAHRTISPQPLSSSPLLASRDPHHNRAPSLGELHQELEAEQEAQVNRLLQMIRQQQLQLQQLQAAQGQPQSSVAAEDPPSASDRTPSMSRSTGVPPPLPTPSGALPGSPSTSASHPRSSFDTARDALHRRSRTPSRGASPSRLRSPSMGQEAESYLLGVRDEAAYYQAETQSLIRENQMLRHRMRELERQLSEAHANASITREPVQPSHLTHSTSVSDDDALAGPSAVTSQLISASEAKEE</sequence>
<accession>A0A1W2TE56</accession>
<proteinExistence type="predicted"/>
<dbReference type="PANTHER" id="PTHR39610">
    <property type="entry name" value="BZIP DOMAIN-CONTAINING PROTEIN-RELATED"/>
    <property type="match status" value="1"/>
</dbReference>
<protein>
    <submittedName>
        <fullName evidence="2">Putative FAD dependent oxidoreductase</fullName>
    </submittedName>
</protein>
<dbReference type="AlphaFoldDB" id="A0A1W2TE56"/>